<dbReference type="SMART" id="SM00320">
    <property type="entry name" value="WD40"/>
    <property type="match status" value="4"/>
</dbReference>
<dbReference type="Pfam" id="PF00400">
    <property type="entry name" value="WD40"/>
    <property type="match status" value="2"/>
</dbReference>
<organism evidence="6 7">
    <name type="scientific">Lepeophtheirus salmonis</name>
    <name type="common">Salmon louse</name>
    <name type="synonym">Caligus salmonis</name>
    <dbReference type="NCBI Taxonomy" id="72036"/>
    <lineage>
        <taxon>Eukaryota</taxon>
        <taxon>Metazoa</taxon>
        <taxon>Ecdysozoa</taxon>
        <taxon>Arthropoda</taxon>
        <taxon>Crustacea</taxon>
        <taxon>Multicrustacea</taxon>
        <taxon>Hexanauplia</taxon>
        <taxon>Copepoda</taxon>
        <taxon>Siphonostomatoida</taxon>
        <taxon>Caligidae</taxon>
        <taxon>Lepeophtheirus</taxon>
    </lineage>
</organism>
<dbReference type="GO" id="GO:0048188">
    <property type="term" value="C:Set1C/COMPASS complex"/>
    <property type="evidence" value="ECO:0007669"/>
    <property type="project" value="TreeGrafter"/>
</dbReference>
<dbReference type="PROSITE" id="PS50082">
    <property type="entry name" value="WD_REPEATS_2"/>
    <property type="match status" value="1"/>
</dbReference>
<dbReference type="Gene3D" id="2.130.10.10">
    <property type="entry name" value="YVTN repeat-like/Quinoprotein amine dehydrogenase"/>
    <property type="match status" value="1"/>
</dbReference>
<name>A0A7R8CRU7_LEPSM</name>
<sequence length="277" mass="30989">MTEKARELGNFKEQEGSRINSFHFSWDGLTLISSSEDDQILIYDVEKGTQKRRVNSQKYGVDLIHFTHASNAALHASTKRDDAIRYLSLHDNKFIRYFAGHSKRVTSLDLSPEDDTFISGSMDHTVRLWDLRAATCQGVMNVTGKPVVAFDPEGLVFSVGCTIRAKKQCEWTSLRFSPHGKYILLSTNGRVLRLLDAFNGTPLQTLSGHMNNKVDQRMVEFMFGKADDGNKVCVLNGGHVGPVQCVEFNPSFMMMASACTHLNMWLPNVPQDVVAPS</sequence>
<dbReference type="PANTHER" id="PTHR19861">
    <property type="entry name" value="WD40 REPEAT PROTEIN SWD2"/>
    <property type="match status" value="1"/>
</dbReference>
<evidence type="ECO:0000256" key="5">
    <source>
        <dbReference type="ARBA" id="ARBA00023242"/>
    </source>
</evidence>
<evidence type="ECO:0000256" key="1">
    <source>
        <dbReference type="ARBA" id="ARBA00004123"/>
    </source>
</evidence>
<evidence type="ECO:0000256" key="4">
    <source>
        <dbReference type="ARBA" id="ARBA00022737"/>
    </source>
</evidence>
<dbReference type="GO" id="GO:0016070">
    <property type="term" value="P:RNA metabolic process"/>
    <property type="evidence" value="ECO:0007669"/>
    <property type="project" value="UniProtKB-ARBA"/>
</dbReference>
<dbReference type="GO" id="GO:0003682">
    <property type="term" value="F:chromatin binding"/>
    <property type="evidence" value="ECO:0007669"/>
    <property type="project" value="TreeGrafter"/>
</dbReference>
<evidence type="ECO:0000313" key="7">
    <source>
        <dbReference type="Proteomes" id="UP000675881"/>
    </source>
</evidence>
<dbReference type="InterPro" id="IPR015943">
    <property type="entry name" value="WD40/YVTN_repeat-like_dom_sf"/>
</dbReference>
<dbReference type="AlphaFoldDB" id="A0A7R8CRU7"/>
<dbReference type="OrthoDB" id="27537at2759"/>
<dbReference type="Proteomes" id="UP000675881">
    <property type="component" value="Chromosome 15"/>
</dbReference>
<reference evidence="6" key="1">
    <citation type="submission" date="2021-02" db="EMBL/GenBank/DDBJ databases">
        <authorList>
            <person name="Bekaert M."/>
        </authorList>
    </citation>
    <scope>NUCLEOTIDE SEQUENCE</scope>
    <source>
        <strain evidence="6">IoA-00</strain>
    </source>
</reference>
<dbReference type="PROSITE" id="PS50294">
    <property type="entry name" value="WD_REPEATS_REGION"/>
    <property type="match status" value="1"/>
</dbReference>
<comment type="subcellular location">
    <subcellularLocation>
        <location evidence="1">Nucleus</location>
    </subcellularLocation>
</comment>
<keyword evidence="7" id="KW-1185">Reference proteome</keyword>
<dbReference type="PANTHER" id="PTHR19861:SF0">
    <property type="entry name" value="WD REPEAT-CONTAINING PROTEIN 82"/>
    <property type="match status" value="1"/>
</dbReference>
<proteinExistence type="inferred from homology"/>
<dbReference type="EMBL" id="HG994594">
    <property type="protein sequence ID" value="CAF2859521.1"/>
    <property type="molecule type" value="Genomic_DNA"/>
</dbReference>
<keyword evidence="4" id="KW-0677">Repeat</keyword>
<gene>
    <name evidence="6" type="ORF">LSAA_5881</name>
</gene>
<comment type="similarity">
    <text evidence="2">Belongs to the WD repeat SWD2 family.</text>
</comment>
<keyword evidence="3" id="KW-0853">WD repeat</keyword>
<protein>
    <submittedName>
        <fullName evidence="6">WDR82</fullName>
    </submittedName>
</protein>
<dbReference type="InterPro" id="IPR001680">
    <property type="entry name" value="WD40_rpt"/>
</dbReference>
<evidence type="ECO:0000256" key="3">
    <source>
        <dbReference type="ARBA" id="ARBA00022574"/>
    </source>
</evidence>
<evidence type="ECO:0000313" key="6">
    <source>
        <dbReference type="EMBL" id="CAF2859521.1"/>
    </source>
</evidence>
<dbReference type="SUPFAM" id="SSF50978">
    <property type="entry name" value="WD40 repeat-like"/>
    <property type="match status" value="1"/>
</dbReference>
<dbReference type="InterPro" id="IPR036322">
    <property type="entry name" value="WD40_repeat_dom_sf"/>
</dbReference>
<evidence type="ECO:0000256" key="2">
    <source>
        <dbReference type="ARBA" id="ARBA00005616"/>
    </source>
</evidence>
<dbReference type="InterPro" id="IPR037867">
    <property type="entry name" value="Swd2/WDR82"/>
</dbReference>
<keyword evidence="5" id="KW-0539">Nucleus</keyword>
<accession>A0A7R8CRU7</accession>